<protein>
    <submittedName>
        <fullName evidence="1">Uncharacterized protein</fullName>
    </submittedName>
</protein>
<comment type="caution">
    <text evidence="1">The sequence shown here is derived from an EMBL/GenBank/DDBJ whole genome shotgun (WGS) entry which is preliminary data.</text>
</comment>
<dbReference type="AlphaFoldDB" id="A0AA39XZQ7"/>
<accession>A0AA39XZQ7</accession>
<dbReference type="Proteomes" id="UP001174936">
    <property type="component" value="Unassembled WGS sequence"/>
</dbReference>
<organism evidence="1 2">
    <name type="scientific">Cercophora newfieldiana</name>
    <dbReference type="NCBI Taxonomy" id="92897"/>
    <lineage>
        <taxon>Eukaryota</taxon>
        <taxon>Fungi</taxon>
        <taxon>Dikarya</taxon>
        <taxon>Ascomycota</taxon>
        <taxon>Pezizomycotina</taxon>
        <taxon>Sordariomycetes</taxon>
        <taxon>Sordariomycetidae</taxon>
        <taxon>Sordariales</taxon>
        <taxon>Lasiosphaeriaceae</taxon>
        <taxon>Cercophora</taxon>
    </lineage>
</organism>
<evidence type="ECO:0000313" key="1">
    <source>
        <dbReference type="EMBL" id="KAK0643289.1"/>
    </source>
</evidence>
<dbReference type="EMBL" id="JAULSV010000005">
    <property type="protein sequence ID" value="KAK0643289.1"/>
    <property type="molecule type" value="Genomic_DNA"/>
</dbReference>
<name>A0AA39XZQ7_9PEZI</name>
<keyword evidence="2" id="KW-1185">Reference proteome</keyword>
<proteinExistence type="predicted"/>
<gene>
    <name evidence="1" type="ORF">B0T16DRAFT_415633</name>
</gene>
<sequence>MKGDYCSNENECDNDWVCRNNVCARPAVTTTVWAAPSTTQGGRVSTVYFTVWGRAEATGAA</sequence>
<evidence type="ECO:0000313" key="2">
    <source>
        <dbReference type="Proteomes" id="UP001174936"/>
    </source>
</evidence>
<reference evidence="1" key="1">
    <citation type="submission" date="2023-06" db="EMBL/GenBank/DDBJ databases">
        <title>Genome-scale phylogeny and comparative genomics of the fungal order Sordariales.</title>
        <authorList>
            <consortium name="Lawrence Berkeley National Laboratory"/>
            <person name="Hensen N."/>
            <person name="Bonometti L."/>
            <person name="Westerberg I."/>
            <person name="Brannstrom I.O."/>
            <person name="Guillou S."/>
            <person name="Cros-Aarteil S."/>
            <person name="Calhoun S."/>
            <person name="Haridas S."/>
            <person name="Kuo A."/>
            <person name="Mondo S."/>
            <person name="Pangilinan J."/>
            <person name="Riley R."/>
            <person name="Labutti K."/>
            <person name="Andreopoulos B."/>
            <person name="Lipzen A."/>
            <person name="Chen C."/>
            <person name="Yanf M."/>
            <person name="Daum C."/>
            <person name="Ng V."/>
            <person name="Clum A."/>
            <person name="Steindorff A."/>
            <person name="Ohm R."/>
            <person name="Martin F."/>
            <person name="Silar P."/>
            <person name="Natvig D."/>
            <person name="Lalanne C."/>
            <person name="Gautier V."/>
            <person name="Ament-Velasquez S.L."/>
            <person name="Kruys A."/>
            <person name="Hutchinson M.I."/>
            <person name="Powell A.J."/>
            <person name="Barry K."/>
            <person name="Miller A.N."/>
            <person name="Grigoriev I.V."/>
            <person name="Debuchy R."/>
            <person name="Gladieux P."/>
            <person name="Thoren M.H."/>
            <person name="Johannesson H."/>
        </authorList>
    </citation>
    <scope>NUCLEOTIDE SEQUENCE</scope>
    <source>
        <strain evidence="1">SMH2532-1</strain>
    </source>
</reference>